<dbReference type="PROSITE" id="PS51257">
    <property type="entry name" value="PROKAR_LIPOPROTEIN"/>
    <property type="match status" value="1"/>
</dbReference>
<protein>
    <submittedName>
        <fullName evidence="2">Uncharacterized protein</fullName>
    </submittedName>
</protein>
<dbReference type="SUPFAM" id="SSF48452">
    <property type="entry name" value="TPR-like"/>
    <property type="match status" value="1"/>
</dbReference>
<evidence type="ECO:0000313" key="2">
    <source>
        <dbReference type="EMBL" id="SFN64940.1"/>
    </source>
</evidence>
<dbReference type="RefSeq" id="WP_091649164.1">
    <property type="nucleotide sequence ID" value="NZ_FOVW01000001.1"/>
</dbReference>
<sequence>MINQRFLFFLAITLSLLSCRKNDISEESDWILSDADSVFTTPLGKTYTIASPSEKMLNQFEEAKATYEANPDDVEALIWYGRRTAYLGQYCQAIEIYSKGIEKFPNEPKLYRHRGHRYISIREFDKAIEDLEKAATLIQGTENEIEPDGMPNAQNIPVSTLHGNIYYHLGLAYYLKHDYEKAYEAYLLCRESGDLYDNIVSSTHWLFMIQQRLGNPSKADSLLAPIHADSTVIENQSYADLCALYKGWLPVDSLIQAGPGGNPSNDAIRYGVANWYLYNGDTLTAKMMMEELIQTNSFASFGYIAAESDLIKYFGGK</sequence>
<organism evidence="2 3">
    <name type="scientific">Algoriphagus ornithinivorans</name>
    <dbReference type="NCBI Taxonomy" id="226506"/>
    <lineage>
        <taxon>Bacteria</taxon>
        <taxon>Pseudomonadati</taxon>
        <taxon>Bacteroidota</taxon>
        <taxon>Cytophagia</taxon>
        <taxon>Cytophagales</taxon>
        <taxon>Cyclobacteriaceae</taxon>
        <taxon>Algoriphagus</taxon>
    </lineage>
</organism>
<name>A0A1I5ARC6_9BACT</name>
<dbReference type="SMART" id="SM00028">
    <property type="entry name" value="TPR"/>
    <property type="match status" value="3"/>
</dbReference>
<keyword evidence="3" id="KW-1185">Reference proteome</keyword>
<evidence type="ECO:0000313" key="3">
    <source>
        <dbReference type="Proteomes" id="UP000199564"/>
    </source>
</evidence>
<dbReference type="EMBL" id="FOVW01000001">
    <property type="protein sequence ID" value="SFN64940.1"/>
    <property type="molecule type" value="Genomic_DNA"/>
</dbReference>
<dbReference type="InterPro" id="IPR019734">
    <property type="entry name" value="TPR_rpt"/>
</dbReference>
<accession>A0A1I5ARC6</accession>
<proteinExistence type="predicted"/>
<dbReference type="AlphaFoldDB" id="A0A1I5ARC6"/>
<dbReference type="STRING" id="226506.SAMN04488519_101249"/>
<feature type="repeat" description="TPR" evidence="1">
    <location>
        <begin position="108"/>
        <end position="141"/>
    </location>
</feature>
<keyword evidence="1" id="KW-0802">TPR repeat</keyword>
<dbReference type="InterPro" id="IPR011990">
    <property type="entry name" value="TPR-like_helical_dom_sf"/>
</dbReference>
<dbReference type="Gene3D" id="1.25.40.10">
    <property type="entry name" value="Tetratricopeptide repeat domain"/>
    <property type="match status" value="1"/>
</dbReference>
<gene>
    <name evidence="2" type="ORF">SAMN04488519_101249</name>
</gene>
<dbReference type="Proteomes" id="UP000199564">
    <property type="component" value="Unassembled WGS sequence"/>
</dbReference>
<dbReference type="PROSITE" id="PS50005">
    <property type="entry name" value="TPR"/>
    <property type="match status" value="1"/>
</dbReference>
<reference evidence="3" key="1">
    <citation type="submission" date="2016-10" db="EMBL/GenBank/DDBJ databases">
        <authorList>
            <person name="Varghese N."/>
            <person name="Submissions S."/>
        </authorList>
    </citation>
    <scope>NUCLEOTIDE SEQUENCE [LARGE SCALE GENOMIC DNA]</scope>
    <source>
        <strain evidence="3">DSM 15282</strain>
    </source>
</reference>
<evidence type="ECO:0000256" key="1">
    <source>
        <dbReference type="PROSITE-ProRule" id="PRU00339"/>
    </source>
</evidence>